<sequence length="887" mass="95644">MYKIGFDLYLSTSCRRQEGGPVADPRIISWHEAGVERRKALLGRGGTQERLQGSPSLAAEIRDLLEDVRSRGDAALHEALARFDKVETDTLRVTEADMLQAEKHINPELSEAIDLAIKRSMRFNKQIVRRATWTARTAGGGTIGEIARPLESVGLFVPSGKGSFPSVMVQIGAPAVAAGMSELRLVVPPMPGSGGQVDPATLVVARRLGITEVYRLNGPSGVGALAYGTETVPKVRKIVGPGSVPVAMAQQLVQAEGVVVSGGLGPSDSLIVADSSADVPMLAADVINEAEHGPDSSAVLISTDRNLLERVAVEIEAQLADLPEPRRAYATASIWQNGGLVHALDLAEAWQLANDYAPEHIQIAMASPERFLEEVRYAGTALLGQWTTFSCSNFVIGTPATLPTTGYAKQISGVTAHTYLNTISMAQIGQQEFSELAKGVTAFAEHEGFPAHAASVAVRTAANRHDADGGGTAARRRGTVLLVRWRTDVVERLRRMGFAVAVLYLPSEAAQVNRDLVDYAEMVDDVVNIERIHGALARMAIPDLVGLLNIDEWSLVASSYVAQQFGLPAMDPDVAMRFRDKYLQKRRLHEAGVPTSRVELIPDICGPDVPAAVERFGYPAVLKPLAGAGAALTYRVDSESDLSELIERAASDSYGRRTYLIEEFQAGDEWHIDGYVRDGELAFFSVARFDEPIIQVHHGSAMASRSFDPDTDKWAYELVGKLASDALKALGLRDSVFHLEAFHRPDGQLIFGECAARPGGAMIDESVHVKFGVDLIEAAIAFATGDHDALPKPTVRPGVVGFTYLPSKPGLIASMPSEKELLERPGVARARYWVKAGGRAPDMTVWSAARVGEVVLCAPDAETYDSYFAGILGWFEQHLHLAEGEAI</sequence>
<dbReference type="Pfam" id="PF00815">
    <property type="entry name" value="Histidinol_dh"/>
    <property type="match status" value="1"/>
</dbReference>
<comment type="caution">
    <text evidence="5">The sequence shown here is derived from an EMBL/GenBank/DDBJ whole genome shotgun (WGS) entry which is preliminary data.</text>
</comment>
<dbReference type="Pfam" id="PF13535">
    <property type="entry name" value="ATP-grasp_4"/>
    <property type="match status" value="1"/>
</dbReference>
<dbReference type="Gene3D" id="3.30.1490.20">
    <property type="entry name" value="ATP-grasp fold, A domain"/>
    <property type="match status" value="1"/>
</dbReference>
<keyword evidence="2" id="KW-0067">ATP-binding</keyword>
<dbReference type="InterPro" id="IPR012131">
    <property type="entry name" value="Hstdl_DH"/>
</dbReference>
<evidence type="ECO:0000256" key="2">
    <source>
        <dbReference type="PROSITE-ProRule" id="PRU00409"/>
    </source>
</evidence>
<dbReference type="PANTHER" id="PTHR21256">
    <property type="entry name" value="HISTIDINOL DEHYDROGENASE HDH"/>
    <property type="match status" value="1"/>
</dbReference>
<dbReference type="PANTHER" id="PTHR21256:SF2">
    <property type="entry name" value="HISTIDINE BIOSYNTHESIS TRIFUNCTIONAL PROTEIN"/>
    <property type="match status" value="1"/>
</dbReference>
<dbReference type="EC" id="1.1.1.23" evidence="5"/>
<dbReference type="GO" id="GO:0004399">
    <property type="term" value="F:histidinol dehydrogenase activity"/>
    <property type="evidence" value="ECO:0007669"/>
    <property type="project" value="UniProtKB-EC"/>
</dbReference>
<keyword evidence="6" id="KW-1185">Reference proteome</keyword>
<dbReference type="InterPro" id="IPR013815">
    <property type="entry name" value="ATP_grasp_subdomain_1"/>
</dbReference>
<dbReference type="InterPro" id="IPR011761">
    <property type="entry name" value="ATP-grasp"/>
</dbReference>
<name>A0ABT6WX40_9ACTN</name>
<dbReference type="NCBIfam" id="TIGR00069">
    <property type="entry name" value="hisD"/>
    <property type="match status" value="1"/>
</dbReference>
<dbReference type="PROSITE" id="PS50975">
    <property type="entry name" value="ATP_GRASP"/>
    <property type="match status" value="1"/>
</dbReference>
<dbReference type="Gene3D" id="3.40.50.1980">
    <property type="entry name" value="Nitrogenase molybdenum iron protein domain"/>
    <property type="match status" value="2"/>
</dbReference>
<keyword evidence="2" id="KW-0547">Nucleotide-binding</keyword>
<dbReference type="InterPro" id="IPR016161">
    <property type="entry name" value="Ald_DH/histidinol_DH"/>
</dbReference>
<dbReference type="Gene3D" id="3.40.50.20">
    <property type="match status" value="1"/>
</dbReference>
<evidence type="ECO:0000259" key="4">
    <source>
        <dbReference type="PROSITE" id="PS50975"/>
    </source>
</evidence>
<feature type="domain" description="ATP-grasp" evidence="4">
    <location>
        <begin position="585"/>
        <end position="784"/>
    </location>
</feature>
<dbReference type="Gene3D" id="1.20.5.1300">
    <property type="match status" value="1"/>
</dbReference>
<gene>
    <name evidence="5" type="primary">hisD</name>
    <name evidence="5" type="ORF">QLQ12_37500</name>
</gene>
<comment type="similarity">
    <text evidence="3">Belongs to the histidinol dehydrogenase family.</text>
</comment>
<keyword evidence="1 5" id="KW-0560">Oxidoreductase</keyword>
<dbReference type="SUPFAM" id="SSF53720">
    <property type="entry name" value="ALDH-like"/>
    <property type="match status" value="1"/>
</dbReference>
<protein>
    <submittedName>
        <fullName evidence="5">Histidinol dehydrogenase</fullName>
        <ecNumber evidence="5">1.1.1.23</ecNumber>
    </submittedName>
</protein>
<organism evidence="5 6">
    <name type="scientific">Actinoplanes sandaracinus</name>
    <dbReference type="NCBI Taxonomy" id="3045177"/>
    <lineage>
        <taxon>Bacteria</taxon>
        <taxon>Bacillati</taxon>
        <taxon>Actinomycetota</taxon>
        <taxon>Actinomycetes</taxon>
        <taxon>Micromonosporales</taxon>
        <taxon>Micromonosporaceae</taxon>
        <taxon>Actinoplanes</taxon>
    </lineage>
</organism>
<proteinExistence type="inferred from homology"/>
<evidence type="ECO:0000256" key="1">
    <source>
        <dbReference type="ARBA" id="ARBA00023002"/>
    </source>
</evidence>
<accession>A0ABT6WX40</accession>
<evidence type="ECO:0000256" key="3">
    <source>
        <dbReference type="RuleBase" id="RU004175"/>
    </source>
</evidence>
<dbReference type="PRINTS" id="PR00083">
    <property type="entry name" value="HOLDHDRGNASE"/>
</dbReference>
<dbReference type="CDD" id="cd06572">
    <property type="entry name" value="Histidinol_dh"/>
    <property type="match status" value="1"/>
</dbReference>
<evidence type="ECO:0000313" key="5">
    <source>
        <dbReference type="EMBL" id="MDI6104304.1"/>
    </source>
</evidence>
<dbReference type="EMBL" id="JASCTH010000032">
    <property type="protein sequence ID" value="MDI6104304.1"/>
    <property type="molecule type" value="Genomic_DNA"/>
</dbReference>
<evidence type="ECO:0000313" key="6">
    <source>
        <dbReference type="Proteomes" id="UP001241758"/>
    </source>
</evidence>
<dbReference type="Proteomes" id="UP001241758">
    <property type="component" value="Unassembled WGS sequence"/>
</dbReference>
<dbReference type="Gene3D" id="3.30.470.20">
    <property type="entry name" value="ATP-grasp fold, B domain"/>
    <property type="match status" value="1"/>
</dbReference>
<reference evidence="5 6" key="1">
    <citation type="submission" date="2023-05" db="EMBL/GenBank/DDBJ databases">
        <title>Actinoplanes sp. NEAU-A12 genome sequencing.</title>
        <authorList>
            <person name="Wang Z.-S."/>
        </authorList>
    </citation>
    <scope>NUCLEOTIDE SEQUENCE [LARGE SCALE GENOMIC DNA]</scope>
    <source>
        <strain evidence="5 6">NEAU-A12</strain>
    </source>
</reference>
<dbReference type="RefSeq" id="WP_282765668.1">
    <property type="nucleotide sequence ID" value="NZ_JASCTH010000032.1"/>
</dbReference>
<dbReference type="SUPFAM" id="SSF56059">
    <property type="entry name" value="Glutathione synthetase ATP-binding domain-like"/>
    <property type="match status" value="1"/>
</dbReference>